<evidence type="ECO:0000313" key="3">
    <source>
        <dbReference type="Proteomes" id="UP000579523"/>
    </source>
</evidence>
<dbReference type="InterPro" id="IPR033801">
    <property type="entry name" value="CBM6-CBM35-CBM36-like_1"/>
</dbReference>
<evidence type="ECO:0000259" key="1">
    <source>
        <dbReference type="Pfam" id="PF22815"/>
    </source>
</evidence>
<feature type="domain" description="CBM6/CBM35/CBM36-like 1" evidence="1">
    <location>
        <begin position="20"/>
        <end position="145"/>
    </location>
</feature>
<comment type="caution">
    <text evidence="2">The sequence shown here is derived from an EMBL/GenBank/DDBJ whole genome shotgun (WGS) entry which is preliminary data.</text>
</comment>
<proteinExistence type="predicted"/>
<dbReference type="Proteomes" id="UP000579523">
    <property type="component" value="Unassembled WGS sequence"/>
</dbReference>
<name>A0A7W7VAR7_9ACTN</name>
<accession>A0A7W7VAR7</accession>
<dbReference type="AlphaFoldDB" id="A0A7W7VAR7"/>
<organism evidence="2 3">
    <name type="scientific">Streptomyces griseomycini</name>
    <dbReference type="NCBI Taxonomy" id="66895"/>
    <lineage>
        <taxon>Bacteria</taxon>
        <taxon>Bacillati</taxon>
        <taxon>Actinomycetota</taxon>
        <taxon>Actinomycetes</taxon>
        <taxon>Kitasatosporales</taxon>
        <taxon>Streptomycetaceae</taxon>
        <taxon>Streptomyces</taxon>
    </lineage>
</organism>
<protein>
    <recommendedName>
        <fullName evidence="1">CBM6/CBM35/CBM36-like 1 domain-containing protein</fullName>
    </recommendedName>
</protein>
<dbReference type="EMBL" id="JACHJI010000025">
    <property type="protein sequence ID" value="MBB4903269.1"/>
    <property type="molecule type" value="Genomic_DNA"/>
</dbReference>
<sequence>MASPPVSSPTATSNAFVRTSKSVRLEDTGDHVEFTSTNAANSLVVRNSIPDAAGGGGREATLSLYADGEFVRKLTLSSRHSWLYGDTDGPEGLTNTPGGDARRLFDESHALLTETYPAGTESRLQRDAGDTADFYVVDLIDLEQVAPPAPGPTWSRSCRPRFACITACRSNGV</sequence>
<gene>
    <name evidence="2" type="ORF">FHS37_007366</name>
</gene>
<evidence type="ECO:0000313" key="2">
    <source>
        <dbReference type="EMBL" id="MBB4903269.1"/>
    </source>
</evidence>
<keyword evidence="3" id="KW-1185">Reference proteome</keyword>
<dbReference type="Pfam" id="PF22815">
    <property type="entry name" value="CatAgl_D1"/>
    <property type="match status" value="1"/>
</dbReference>
<reference evidence="2 3" key="1">
    <citation type="submission" date="2020-08" db="EMBL/GenBank/DDBJ databases">
        <title>Genomic Encyclopedia of Type Strains, Phase III (KMG-III): the genomes of soil and plant-associated and newly described type strains.</title>
        <authorList>
            <person name="Whitman W."/>
        </authorList>
    </citation>
    <scope>NUCLEOTIDE SEQUENCE [LARGE SCALE GENOMIC DNA]</scope>
    <source>
        <strain evidence="2 3">CECT 3273</strain>
    </source>
</reference>